<dbReference type="Proteomes" id="UP001243844">
    <property type="component" value="Unassembled WGS sequence"/>
</dbReference>
<dbReference type="EMBL" id="JAVIDL010000048">
    <property type="protein sequence ID" value="MDQ8937099.1"/>
    <property type="molecule type" value="Genomic_DNA"/>
</dbReference>
<dbReference type="RefSeq" id="WP_308982098.1">
    <property type="nucleotide sequence ID" value="NZ_JAVIDL010000048.1"/>
</dbReference>
<dbReference type="InterPro" id="IPR007401">
    <property type="entry name" value="DUF454"/>
</dbReference>
<proteinExistence type="predicted"/>
<sequence>MKQTESVSELNNTTPVVKAKLAKSWIARWIYIALAWLCLALGTLGIIVPGLPTFDFYFLATVFAAKGSEKLHAKIVNNRYIAPILKQWQEQRRLPLRVKIVSLISMLVAAIILFLSVPHLWMVIGVVLIMLCVQLWMWFKA</sequence>
<dbReference type="Pfam" id="PF04304">
    <property type="entry name" value="DUF454"/>
    <property type="match status" value="1"/>
</dbReference>
<organism evidence="2 3">
    <name type="scientific">Acinetobacter rudis</name>
    <dbReference type="NCBI Taxonomy" id="632955"/>
    <lineage>
        <taxon>Bacteria</taxon>
        <taxon>Pseudomonadati</taxon>
        <taxon>Pseudomonadota</taxon>
        <taxon>Gammaproteobacteria</taxon>
        <taxon>Moraxellales</taxon>
        <taxon>Moraxellaceae</taxon>
        <taxon>Acinetobacter</taxon>
    </lineage>
</organism>
<name>A0AAW8JB86_9GAMM</name>
<gene>
    <name evidence="2" type="ORF">RFH47_15365</name>
</gene>
<reference evidence="2" key="1">
    <citation type="submission" date="2023-08" db="EMBL/GenBank/DDBJ databases">
        <title>Emergence of clinically-relevant ST2 carbapenem-resistant Acinetobacter baumannii strains in hospital sewages in Zhejiang, East of China.</title>
        <authorList>
            <person name="Kaichao C."/>
            <person name="Zhang R."/>
        </authorList>
    </citation>
    <scope>NUCLEOTIDE SEQUENCE</scope>
    <source>
        <strain evidence="2">M-RB-37</strain>
    </source>
</reference>
<dbReference type="AlphaFoldDB" id="A0AAW8JB86"/>
<accession>A0AAW8JB86</accession>
<dbReference type="PANTHER" id="PTHR35813">
    <property type="entry name" value="INNER MEMBRANE PROTEIN YBAN"/>
    <property type="match status" value="1"/>
</dbReference>
<keyword evidence="1" id="KW-1133">Transmembrane helix</keyword>
<feature type="transmembrane region" description="Helical" evidence="1">
    <location>
        <begin position="120"/>
        <end position="139"/>
    </location>
</feature>
<evidence type="ECO:0000313" key="3">
    <source>
        <dbReference type="Proteomes" id="UP001243844"/>
    </source>
</evidence>
<evidence type="ECO:0000313" key="2">
    <source>
        <dbReference type="EMBL" id="MDQ8937099.1"/>
    </source>
</evidence>
<feature type="transmembrane region" description="Helical" evidence="1">
    <location>
        <begin position="94"/>
        <end position="114"/>
    </location>
</feature>
<feature type="transmembrane region" description="Helical" evidence="1">
    <location>
        <begin position="29"/>
        <end position="48"/>
    </location>
</feature>
<protein>
    <submittedName>
        <fullName evidence="2">YbaN family protein</fullName>
    </submittedName>
</protein>
<dbReference type="PANTHER" id="PTHR35813:SF1">
    <property type="entry name" value="INNER MEMBRANE PROTEIN YBAN"/>
    <property type="match status" value="1"/>
</dbReference>
<keyword evidence="1" id="KW-0812">Transmembrane</keyword>
<evidence type="ECO:0000256" key="1">
    <source>
        <dbReference type="SAM" id="Phobius"/>
    </source>
</evidence>
<comment type="caution">
    <text evidence="2">The sequence shown here is derived from an EMBL/GenBank/DDBJ whole genome shotgun (WGS) entry which is preliminary data.</text>
</comment>
<keyword evidence="1" id="KW-0472">Membrane</keyword>
<dbReference type="GO" id="GO:0005886">
    <property type="term" value="C:plasma membrane"/>
    <property type="evidence" value="ECO:0007669"/>
    <property type="project" value="TreeGrafter"/>
</dbReference>